<dbReference type="Pfam" id="PF12728">
    <property type="entry name" value="HTH_17"/>
    <property type="match status" value="1"/>
</dbReference>
<dbReference type="InterPro" id="IPR010093">
    <property type="entry name" value="SinI_DNA-bd"/>
</dbReference>
<gene>
    <name evidence="2" type="ORF">PX52LOC_01625</name>
</gene>
<accession>A0A5C1A6D9</accession>
<proteinExistence type="predicted"/>
<dbReference type="KEGG" id="lrs:PX52LOC_01625"/>
<dbReference type="EMBL" id="CP042425">
    <property type="protein sequence ID" value="QEL14731.1"/>
    <property type="molecule type" value="Genomic_DNA"/>
</dbReference>
<keyword evidence="2" id="KW-0238">DNA-binding</keyword>
<evidence type="ECO:0000313" key="3">
    <source>
        <dbReference type="Proteomes" id="UP000324974"/>
    </source>
</evidence>
<evidence type="ECO:0000259" key="1">
    <source>
        <dbReference type="Pfam" id="PF12728"/>
    </source>
</evidence>
<dbReference type="RefSeq" id="WP_149109606.1">
    <property type="nucleotide sequence ID" value="NZ_CP042425.1"/>
</dbReference>
<reference evidence="3" key="1">
    <citation type="submission" date="2019-08" db="EMBL/GenBank/DDBJ databases">
        <title>Limnoglobus roseus gen. nov., sp. nov., a novel freshwater planctomycete with a giant genome from the family Gemmataceae.</title>
        <authorList>
            <person name="Kulichevskaya I.S."/>
            <person name="Naumoff D.G."/>
            <person name="Miroshnikov K."/>
            <person name="Ivanova A."/>
            <person name="Philippov D.A."/>
            <person name="Hakobyan A."/>
            <person name="Rijpstra I.C."/>
            <person name="Sinninghe Damste J.S."/>
            <person name="Liesack W."/>
            <person name="Dedysh S.N."/>
        </authorList>
    </citation>
    <scope>NUCLEOTIDE SEQUENCE [LARGE SCALE GENOMIC DNA]</scope>
    <source>
        <strain evidence="3">PX52</strain>
    </source>
</reference>
<dbReference type="GO" id="GO:0003677">
    <property type="term" value="F:DNA binding"/>
    <property type="evidence" value="ECO:0007669"/>
    <property type="project" value="UniProtKB-KW"/>
</dbReference>
<keyword evidence="3" id="KW-1185">Reference proteome</keyword>
<dbReference type="NCBIfam" id="TIGR01764">
    <property type="entry name" value="excise"/>
    <property type="match status" value="1"/>
</dbReference>
<dbReference type="InterPro" id="IPR041657">
    <property type="entry name" value="HTH_17"/>
</dbReference>
<dbReference type="OrthoDB" id="286891at2"/>
<protein>
    <submittedName>
        <fullName evidence="2">DNA-binding protein</fullName>
    </submittedName>
</protein>
<feature type="domain" description="Helix-turn-helix" evidence="1">
    <location>
        <begin position="1"/>
        <end position="53"/>
    </location>
</feature>
<sequence length="71" mass="7837">MTVREAASRIGVSPSLVYELCRLGSLRHTRHGRPGSRGTIRISEEALREYQAGCEREGEAASNDGPLQFIH</sequence>
<organism evidence="2 3">
    <name type="scientific">Limnoglobus roseus</name>
    <dbReference type="NCBI Taxonomy" id="2598579"/>
    <lineage>
        <taxon>Bacteria</taxon>
        <taxon>Pseudomonadati</taxon>
        <taxon>Planctomycetota</taxon>
        <taxon>Planctomycetia</taxon>
        <taxon>Gemmatales</taxon>
        <taxon>Gemmataceae</taxon>
        <taxon>Limnoglobus</taxon>
    </lineage>
</organism>
<dbReference type="Proteomes" id="UP000324974">
    <property type="component" value="Chromosome"/>
</dbReference>
<evidence type="ECO:0000313" key="2">
    <source>
        <dbReference type="EMBL" id="QEL14731.1"/>
    </source>
</evidence>
<name>A0A5C1A6D9_9BACT</name>
<dbReference type="AlphaFoldDB" id="A0A5C1A6D9"/>